<keyword evidence="5" id="KW-1185">Reference proteome</keyword>
<keyword evidence="2 4" id="KW-0560">Oxidoreductase</keyword>
<gene>
    <name evidence="4" type="primary">rfbD</name>
    <name evidence="4" type="ORF">ACFFK0_08085</name>
</gene>
<comment type="caution">
    <text evidence="4">The sequence shown here is derived from an EMBL/GenBank/DDBJ whole genome shotgun (WGS) entry which is preliminary data.</text>
</comment>
<evidence type="ECO:0000313" key="5">
    <source>
        <dbReference type="Proteomes" id="UP001589776"/>
    </source>
</evidence>
<evidence type="ECO:0000256" key="2">
    <source>
        <dbReference type="RuleBase" id="RU364082"/>
    </source>
</evidence>
<dbReference type="SUPFAM" id="SSF51735">
    <property type="entry name" value="NAD(P)-binding Rossmann-fold domains"/>
    <property type="match status" value="1"/>
</dbReference>
<dbReference type="Gene3D" id="3.90.25.10">
    <property type="entry name" value="UDP-galactose 4-epimerase, domain 1"/>
    <property type="match status" value="1"/>
</dbReference>
<comment type="pathway">
    <text evidence="2">Carbohydrate biosynthesis; dTDP-L-rhamnose biosynthesis.</text>
</comment>
<dbReference type="PANTHER" id="PTHR10491">
    <property type="entry name" value="DTDP-4-DEHYDRORHAMNOSE REDUCTASE"/>
    <property type="match status" value="1"/>
</dbReference>
<reference evidence="4 5" key="1">
    <citation type="submission" date="2024-09" db="EMBL/GenBank/DDBJ databases">
        <authorList>
            <person name="Sun Q."/>
            <person name="Mori K."/>
        </authorList>
    </citation>
    <scope>NUCLEOTIDE SEQUENCE [LARGE SCALE GENOMIC DNA]</scope>
    <source>
        <strain evidence="4 5">CCM 7759</strain>
    </source>
</reference>
<dbReference type="Pfam" id="PF04321">
    <property type="entry name" value="RmlD_sub_bind"/>
    <property type="match status" value="1"/>
</dbReference>
<dbReference type="InterPro" id="IPR005913">
    <property type="entry name" value="dTDP_dehydrorham_reduct"/>
</dbReference>
<dbReference type="InterPro" id="IPR029903">
    <property type="entry name" value="RmlD-like-bd"/>
</dbReference>
<organism evidence="4 5">
    <name type="scientific">Paenibacillus chartarius</name>
    <dbReference type="NCBI Taxonomy" id="747481"/>
    <lineage>
        <taxon>Bacteria</taxon>
        <taxon>Bacillati</taxon>
        <taxon>Bacillota</taxon>
        <taxon>Bacilli</taxon>
        <taxon>Bacillales</taxon>
        <taxon>Paenibacillaceae</taxon>
        <taxon>Paenibacillus</taxon>
    </lineage>
</organism>
<dbReference type="EMBL" id="JBHLWN010000030">
    <property type="protein sequence ID" value="MFC0212419.1"/>
    <property type="molecule type" value="Genomic_DNA"/>
</dbReference>
<dbReference type="NCBIfam" id="TIGR01214">
    <property type="entry name" value="rmlD"/>
    <property type="match status" value="1"/>
</dbReference>
<dbReference type="Proteomes" id="UP001589776">
    <property type="component" value="Unassembled WGS sequence"/>
</dbReference>
<feature type="domain" description="RmlD-like substrate binding" evidence="3">
    <location>
        <begin position="1"/>
        <end position="278"/>
    </location>
</feature>
<dbReference type="Gene3D" id="3.40.50.720">
    <property type="entry name" value="NAD(P)-binding Rossmann-like Domain"/>
    <property type="match status" value="1"/>
</dbReference>
<dbReference type="InterPro" id="IPR036291">
    <property type="entry name" value="NAD(P)-bd_dom_sf"/>
</dbReference>
<keyword evidence="2" id="KW-0521">NADP</keyword>
<evidence type="ECO:0000259" key="3">
    <source>
        <dbReference type="Pfam" id="PF04321"/>
    </source>
</evidence>
<dbReference type="RefSeq" id="WP_377469579.1">
    <property type="nucleotide sequence ID" value="NZ_JBHLWN010000030.1"/>
</dbReference>
<evidence type="ECO:0000256" key="1">
    <source>
        <dbReference type="ARBA" id="ARBA00010944"/>
    </source>
</evidence>
<accession>A0ABV6DIE8</accession>
<evidence type="ECO:0000313" key="4">
    <source>
        <dbReference type="EMBL" id="MFC0212419.1"/>
    </source>
</evidence>
<comment type="function">
    <text evidence="2">Catalyzes the reduction of dTDP-6-deoxy-L-lyxo-4-hexulose to yield dTDP-L-rhamnose.</text>
</comment>
<proteinExistence type="inferred from homology"/>
<dbReference type="GO" id="GO:0008831">
    <property type="term" value="F:dTDP-4-dehydrorhamnose reductase activity"/>
    <property type="evidence" value="ECO:0007669"/>
    <property type="project" value="UniProtKB-EC"/>
</dbReference>
<dbReference type="CDD" id="cd05254">
    <property type="entry name" value="dTDP_HR_like_SDR_e"/>
    <property type="match status" value="1"/>
</dbReference>
<sequence>MKLLITGAGGQLGRDLTRVLSPEHELSAMDRKALDVTDEEAVREAVDRLRPDAIVHSAAYTNVDQAEGDAWSAYRVNAHSAWNLAVAAHKTGAKLVYVSTDYVFDGRKGSPYAETDKPNPLNVYGSSKLLGEQITKAICARHYIVRTSWLYGKHGNNFVTKVAAKALQERKLTLVNDQFGSPTYTFDLAEWIGRLLETEHYGIYHASNRGWCSRYEFGLEIVKALGLSGIEIKTVSVNDLKETASRPQHSAFADREAQLRGLPRLRDWRSALHDFIRNDYEAKGDSYAH</sequence>
<dbReference type="PANTHER" id="PTHR10491:SF4">
    <property type="entry name" value="METHIONINE ADENOSYLTRANSFERASE 2 SUBUNIT BETA"/>
    <property type="match status" value="1"/>
</dbReference>
<protein>
    <recommendedName>
        <fullName evidence="2">dTDP-4-dehydrorhamnose reductase</fullName>
        <ecNumber evidence="2">1.1.1.133</ecNumber>
    </recommendedName>
</protein>
<name>A0ABV6DIE8_9BACL</name>
<comment type="similarity">
    <text evidence="1 2">Belongs to the dTDP-4-dehydrorhamnose reductase family.</text>
</comment>
<dbReference type="EC" id="1.1.1.133" evidence="2"/>